<evidence type="ECO:0000256" key="1">
    <source>
        <dbReference type="ARBA" id="ARBA00022801"/>
    </source>
</evidence>
<proteinExistence type="predicted"/>
<dbReference type="Proteomes" id="UP000887565">
    <property type="component" value="Unplaced"/>
</dbReference>
<dbReference type="InterPro" id="IPR013078">
    <property type="entry name" value="His_Pase_superF_clade-1"/>
</dbReference>
<evidence type="ECO:0000313" key="4">
    <source>
        <dbReference type="WBParaSite" id="nRc.2.0.1.t43776-RA"/>
    </source>
</evidence>
<feature type="binding site" evidence="2">
    <location>
        <position position="49"/>
    </location>
    <ligand>
        <name>substrate</name>
    </ligand>
</feature>
<dbReference type="InterPro" id="IPR051695">
    <property type="entry name" value="Phosphoglycerate_Mutase"/>
</dbReference>
<dbReference type="PANTHER" id="PTHR46517:SF1">
    <property type="entry name" value="FRUCTOSE-2,6-BISPHOSPHATASE TIGAR"/>
    <property type="match status" value="1"/>
</dbReference>
<dbReference type="CDD" id="cd07067">
    <property type="entry name" value="HP_PGM_like"/>
    <property type="match status" value="1"/>
</dbReference>
<keyword evidence="1" id="KW-0378">Hydrolase</keyword>
<evidence type="ECO:0000256" key="2">
    <source>
        <dbReference type="PIRSR" id="PIRSR613078-2"/>
    </source>
</evidence>
<dbReference type="Gene3D" id="3.40.50.1240">
    <property type="entry name" value="Phosphoglycerate mutase-like"/>
    <property type="match status" value="1"/>
</dbReference>
<sequence>GRTNANDNKIIQGHAPEPLNDIGRKEVDLLTKRLSKIEFTNVFSSDLVRAKETTEILIESIDFDKKDVIYDERLRERKFGILEGQSIKLRTKLAAEAKQPILAYTPQGGETFGCLQDRAAKIFEFIREKLYKEIYDSGKACRKLTYVNLADVKLSDDFAQLLPDEVDARALLVTHGGLIRELLRYLLDKYRLKYAADPSLDRSGVLKLSCNTALTEVLIFSGGNMHNRDVNKALMVQSIVCPVLNSISHLKAVNRSKTMDFDELGSGV</sequence>
<dbReference type="PANTHER" id="PTHR46517">
    <property type="entry name" value="FRUCTOSE-2,6-BISPHOSPHATASE TIGAR"/>
    <property type="match status" value="1"/>
</dbReference>
<evidence type="ECO:0000313" key="3">
    <source>
        <dbReference type="Proteomes" id="UP000887565"/>
    </source>
</evidence>
<name>A0A915KY77_ROMCU</name>
<dbReference type="GO" id="GO:0045820">
    <property type="term" value="P:negative regulation of glycolytic process"/>
    <property type="evidence" value="ECO:0007669"/>
    <property type="project" value="TreeGrafter"/>
</dbReference>
<dbReference type="AlphaFoldDB" id="A0A915KY77"/>
<reference evidence="4" key="1">
    <citation type="submission" date="2022-11" db="UniProtKB">
        <authorList>
            <consortium name="WormBaseParasite"/>
        </authorList>
    </citation>
    <scope>IDENTIFICATION</scope>
</reference>
<dbReference type="SMART" id="SM00855">
    <property type="entry name" value="PGAM"/>
    <property type="match status" value="1"/>
</dbReference>
<keyword evidence="3" id="KW-1185">Reference proteome</keyword>
<accession>A0A915KY77</accession>
<dbReference type="WBParaSite" id="nRc.2.0.1.t43776-RA">
    <property type="protein sequence ID" value="nRc.2.0.1.t43776-RA"/>
    <property type="gene ID" value="nRc.2.0.1.g43776"/>
</dbReference>
<protein>
    <submittedName>
        <fullName evidence="4">Uncharacterized protein</fullName>
    </submittedName>
</protein>
<dbReference type="GO" id="GO:0005829">
    <property type="term" value="C:cytosol"/>
    <property type="evidence" value="ECO:0007669"/>
    <property type="project" value="TreeGrafter"/>
</dbReference>
<dbReference type="InterPro" id="IPR029033">
    <property type="entry name" value="His_PPase_superfam"/>
</dbReference>
<dbReference type="Pfam" id="PF00300">
    <property type="entry name" value="His_Phos_1"/>
    <property type="match status" value="1"/>
</dbReference>
<organism evidence="3 4">
    <name type="scientific">Romanomermis culicivorax</name>
    <name type="common">Nematode worm</name>
    <dbReference type="NCBI Taxonomy" id="13658"/>
    <lineage>
        <taxon>Eukaryota</taxon>
        <taxon>Metazoa</taxon>
        <taxon>Ecdysozoa</taxon>
        <taxon>Nematoda</taxon>
        <taxon>Enoplea</taxon>
        <taxon>Dorylaimia</taxon>
        <taxon>Mermithida</taxon>
        <taxon>Mermithoidea</taxon>
        <taxon>Mermithidae</taxon>
        <taxon>Romanomermis</taxon>
    </lineage>
</organism>
<dbReference type="SUPFAM" id="SSF53254">
    <property type="entry name" value="Phosphoglycerate mutase-like"/>
    <property type="match status" value="1"/>
</dbReference>
<dbReference type="GO" id="GO:0043456">
    <property type="term" value="P:regulation of pentose-phosphate shunt"/>
    <property type="evidence" value="ECO:0007669"/>
    <property type="project" value="TreeGrafter"/>
</dbReference>
<dbReference type="GO" id="GO:0004331">
    <property type="term" value="F:fructose-2,6-bisphosphate 2-phosphatase activity"/>
    <property type="evidence" value="ECO:0007669"/>
    <property type="project" value="TreeGrafter"/>
</dbReference>